<keyword evidence="3" id="KW-1185">Reference proteome</keyword>
<evidence type="ECO:0000256" key="1">
    <source>
        <dbReference type="SAM" id="SignalP"/>
    </source>
</evidence>
<protein>
    <recommendedName>
        <fullName evidence="4">Peptidase inhibitor family I36</fullName>
    </recommendedName>
</protein>
<dbReference type="RefSeq" id="WP_201851623.1">
    <property type="nucleotide sequence ID" value="NZ_JAERRG010000005.1"/>
</dbReference>
<organism evidence="2 3">
    <name type="scientific">Streptomyces endocoffeicus</name>
    <dbReference type="NCBI Taxonomy" id="2898945"/>
    <lineage>
        <taxon>Bacteria</taxon>
        <taxon>Bacillati</taxon>
        <taxon>Actinomycetota</taxon>
        <taxon>Actinomycetes</taxon>
        <taxon>Kitasatosporales</taxon>
        <taxon>Streptomycetaceae</taxon>
        <taxon>Streptomyces</taxon>
    </lineage>
</organism>
<feature type="signal peptide" evidence="1">
    <location>
        <begin position="1"/>
        <end position="26"/>
    </location>
</feature>
<evidence type="ECO:0008006" key="4">
    <source>
        <dbReference type="Google" id="ProtNLM"/>
    </source>
</evidence>
<dbReference type="InterPro" id="IPR011024">
    <property type="entry name" value="G_crystallin-like"/>
</dbReference>
<dbReference type="Proteomes" id="UP000621510">
    <property type="component" value="Unassembled WGS sequence"/>
</dbReference>
<keyword evidence="1" id="KW-0732">Signal</keyword>
<dbReference type="EMBL" id="JAERRG010000005">
    <property type="protein sequence ID" value="MBL1113746.1"/>
    <property type="molecule type" value="Genomic_DNA"/>
</dbReference>
<sequence>MKFRSAVIACLATSVVAVGPAVTAHADASQANAGCTSNMCYWYGDNYHGNIVSSGVNRGICYRPNDLVASAKIRMSHKVRFWALPGCRGQHRDLGRGNYPNMDTKIGFSPQSYRRV</sequence>
<proteinExistence type="predicted"/>
<reference evidence="2 3" key="1">
    <citation type="submission" date="2021-01" db="EMBL/GenBank/DDBJ databases">
        <title>WGS of actinomycetes isolated from Thailand.</title>
        <authorList>
            <person name="Thawai C."/>
        </authorList>
    </citation>
    <scope>NUCLEOTIDE SEQUENCE [LARGE SCALE GENOMIC DNA]</scope>
    <source>
        <strain evidence="2 3">CA3R110</strain>
    </source>
</reference>
<evidence type="ECO:0000313" key="2">
    <source>
        <dbReference type="EMBL" id="MBL1113746.1"/>
    </source>
</evidence>
<gene>
    <name evidence="2" type="ORF">JK364_15285</name>
</gene>
<feature type="chain" id="PRO_5045362770" description="Peptidase inhibitor family I36" evidence="1">
    <location>
        <begin position="27"/>
        <end position="116"/>
    </location>
</feature>
<dbReference type="SUPFAM" id="SSF49695">
    <property type="entry name" value="gamma-Crystallin-like"/>
    <property type="match status" value="1"/>
</dbReference>
<comment type="caution">
    <text evidence="2">The sequence shown here is derived from an EMBL/GenBank/DDBJ whole genome shotgun (WGS) entry which is preliminary data.</text>
</comment>
<accession>A0ABS1PMU7</accession>
<evidence type="ECO:0000313" key="3">
    <source>
        <dbReference type="Proteomes" id="UP000621510"/>
    </source>
</evidence>
<name>A0ABS1PMU7_9ACTN</name>